<dbReference type="AlphaFoldDB" id="A0A5M3VYR2"/>
<comment type="caution">
    <text evidence="2">The sequence shown here is derived from an EMBL/GenBank/DDBJ whole genome shotgun (WGS) entry which is preliminary data.</text>
</comment>
<evidence type="ECO:0000313" key="2">
    <source>
        <dbReference type="EMBL" id="GER99970.1"/>
    </source>
</evidence>
<reference evidence="2 3" key="1">
    <citation type="submission" date="2019-10" db="EMBL/GenBank/DDBJ databases">
        <title>Whole genome shotgun sequence of Acrocarpospora corrugata NBRC 13972.</title>
        <authorList>
            <person name="Ichikawa N."/>
            <person name="Kimura A."/>
            <person name="Kitahashi Y."/>
            <person name="Komaki H."/>
            <person name="Oguchi A."/>
        </authorList>
    </citation>
    <scope>NUCLEOTIDE SEQUENCE [LARGE SCALE GENOMIC DNA]</scope>
    <source>
        <strain evidence="2 3">NBRC 13972</strain>
    </source>
</reference>
<dbReference type="RefSeq" id="WP_155336337.1">
    <property type="nucleotide sequence ID" value="NZ_BAAABN010000043.1"/>
</dbReference>
<accession>A0A5M3VYR2</accession>
<dbReference type="InterPro" id="IPR016097">
    <property type="entry name" value="DUF695"/>
</dbReference>
<evidence type="ECO:0000313" key="3">
    <source>
        <dbReference type="Proteomes" id="UP000334990"/>
    </source>
</evidence>
<sequence>MRLFGRKSEPVDHGELIAAFWSWWDEARPRVDALVDAGDAGELAELVGPAVTALDASLIWEVAPGLAAKHALVVSAAGNPELRAFAHRWALAGPAADERWEFHPSRQANPQALDLTIDVGGHQFSMDRFVLGLRVPPGTPRVNVSAYHPIFQDIDDETRMETTLLALDWLLGEDEVARWVGDIVAAEYEPIDSIAAIHLPGVVADVAQSFPADRWALLEGQTGTGKPLTATARYPLRPVDYPLFDQHISLTVPYRDADPNGLPTPEALAALTTFTEQLTTHLTAEAVLTAHLTTEGTRTFHIYANPTSPTATTLKTFATTWPTGRPRLTTDNDPSWSAVAHFLT</sequence>
<evidence type="ECO:0000259" key="1">
    <source>
        <dbReference type="Pfam" id="PF05117"/>
    </source>
</evidence>
<dbReference type="Pfam" id="PF05117">
    <property type="entry name" value="DUF695"/>
    <property type="match status" value="1"/>
</dbReference>
<proteinExistence type="predicted"/>
<protein>
    <recommendedName>
        <fullName evidence="1">DUF695 domain-containing protein</fullName>
    </recommendedName>
</protein>
<dbReference type="EMBL" id="BLAD01000042">
    <property type="protein sequence ID" value="GER99970.1"/>
    <property type="molecule type" value="Genomic_DNA"/>
</dbReference>
<dbReference type="OrthoDB" id="3828153at2"/>
<feature type="domain" description="DUF695" evidence="1">
    <location>
        <begin position="242"/>
        <end position="343"/>
    </location>
</feature>
<gene>
    <name evidence="2" type="ORF">Acor_20340</name>
</gene>
<keyword evidence="3" id="KW-1185">Reference proteome</keyword>
<name>A0A5M3VYR2_9ACTN</name>
<dbReference type="Proteomes" id="UP000334990">
    <property type="component" value="Unassembled WGS sequence"/>
</dbReference>
<organism evidence="2 3">
    <name type="scientific">Acrocarpospora corrugata</name>
    <dbReference type="NCBI Taxonomy" id="35763"/>
    <lineage>
        <taxon>Bacteria</taxon>
        <taxon>Bacillati</taxon>
        <taxon>Actinomycetota</taxon>
        <taxon>Actinomycetes</taxon>
        <taxon>Streptosporangiales</taxon>
        <taxon>Streptosporangiaceae</taxon>
        <taxon>Acrocarpospora</taxon>
    </lineage>
</organism>